<dbReference type="EMBL" id="VSSQ01038264">
    <property type="protein sequence ID" value="MPM91156.1"/>
    <property type="molecule type" value="Genomic_DNA"/>
</dbReference>
<name>A0A645DPD2_9ZZZZ</name>
<comment type="caution">
    <text evidence="1">The sequence shown here is derived from an EMBL/GenBank/DDBJ whole genome shotgun (WGS) entry which is preliminary data.</text>
</comment>
<reference evidence="1" key="1">
    <citation type="submission" date="2019-08" db="EMBL/GenBank/DDBJ databases">
        <authorList>
            <person name="Kucharzyk K."/>
            <person name="Murdoch R.W."/>
            <person name="Higgins S."/>
            <person name="Loffler F."/>
        </authorList>
    </citation>
    <scope>NUCLEOTIDE SEQUENCE</scope>
</reference>
<proteinExistence type="predicted"/>
<organism evidence="1">
    <name type="scientific">bioreactor metagenome</name>
    <dbReference type="NCBI Taxonomy" id="1076179"/>
    <lineage>
        <taxon>unclassified sequences</taxon>
        <taxon>metagenomes</taxon>
        <taxon>ecological metagenomes</taxon>
    </lineage>
</organism>
<accession>A0A645DPD2</accession>
<dbReference type="AlphaFoldDB" id="A0A645DPD2"/>
<sequence length="38" mass="4401">MINWNFLIKPLLDEGLLVKIDYDKLNCLKCNLGGSNYE</sequence>
<evidence type="ECO:0000313" key="1">
    <source>
        <dbReference type="EMBL" id="MPM91156.1"/>
    </source>
</evidence>
<protein>
    <submittedName>
        <fullName evidence="1">Uncharacterized protein</fullName>
    </submittedName>
</protein>
<gene>
    <name evidence="1" type="ORF">SDC9_138282</name>
</gene>